<organism evidence="2 3">
    <name type="scientific">Musa balbisiana</name>
    <name type="common">Banana</name>
    <dbReference type="NCBI Taxonomy" id="52838"/>
    <lineage>
        <taxon>Eukaryota</taxon>
        <taxon>Viridiplantae</taxon>
        <taxon>Streptophyta</taxon>
        <taxon>Embryophyta</taxon>
        <taxon>Tracheophyta</taxon>
        <taxon>Spermatophyta</taxon>
        <taxon>Magnoliopsida</taxon>
        <taxon>Liliopsida</taxon>
        <taxon>Zingiberales</taxon>
        <taxon>Musaceae</taxon>
        <taxon>Musa</taxon>
    </lineage>
</organism>
<sequence length="76" mass="8706">MGENKPRTNRNCDNRKNHNCIRNTGCDRKNKSEKEPTCNSSKDSAIGRHENTKDQEKPEYSGEIHGGSAWIRFNIT</sequence>
<name>A0A4S8JQM5_MUSBA</name>
<evidence type="ECO:0000256" key="1">
    <source>
        <dbReference type="SAM" id="MobiDB-lite"/>
    </source>
</evidence>
<proteinExistence type="predicted"/>
<dbReference type="AlphaFoldDB" id="A0A4S8JQM5"/>
<evidence type="ECO:0000313" key="2">
    <source>
        <dbReference type="EMBL" id="THU64092.1"/>
    </source>
</evidence>
<feature type="compositionally biased region" description="Basic and acidic residues" evidence="1">
    <location>
        <begin position="25"/>
        <end position="36"/>
    </location>
</feature>
<reference evidence="2 3" key="1">
    <citation type="journal article" date="2019" name="Nat. Plants">
        <title>Genome sequencing of Musa balbisiana reveals subgenome evolution and function divergence in polyploid bananas.</title>
        <authorList>
            <person name="Yao X."/>
        </authorList>
    </citation>
    <scope>NUCLEOTIDE SEQUENCE [LARGE SCALE GENOMIC DNA]</scope>
    <source>
        <strain evidence="3">cv. DH-PKW</strain>
        <tissue evidence="2">Leaves</tissue>
    </source>
</reference>
<gene>
    <name evidence="2" type="ORF">C4D60_Mb01t22810</name>
</gene>
<feature type="compositionally biased region" description="Basic and acidic residues" evidence="1">
    <location>
        <begin position="1"/>
        <end position="16"/>
    </location>
</feature>
<comment type="caution">
    <text evidence="2">The sequence shown here is derived from an EMBL/GenBank/DDBJ whole genome shotgun (WGS) entry which is preliminary data.</text>
</comment>
<keyword evidence="3" id="KW-1185">Reference proteome</keyword>
<protein>
    <submittedName>
        <fullName evidence="2">Uncharacterized protein</fullName>
    </submittedName>
</protein>
<dbReference type="Proteomes" id="UP000317650">
    <property type="component" value="Chromosome 1"/>
</dbReference>
<feature type="compositionally biased region" description="Basic and acidic residues" evidence="1">
    <location>
        <begin position="45"/>
        <end position="62"/>
    </location>
</feature>
<dbReference type="EMBL" id="PYDT01000004">
    <property type="protein sequence ID" value="THU64092.1"/>
    <property type="molecule type" value="Genomic_DNA"/>
</dbReference>
<accession>A0A4S8JQM5</accession>
<feature type="region of interest" description="Disordered" evidence="1">
    <location>
        <begin position="1"/>
        <end position="76"/>
    </location>
</feature>
<evidence type="ECO:0000313" key="3">
    <source>
        <dbReference type="Proteomes" id="UP000317650"/>
    </source>
</evidence>